<dbReference type="EMBL" id="JBEFKJ010000008">
    <property type="protein sequence ID" value="KAL2044956.1"/>
    <property type="molecule type" value="Genomic_DNA"/>
</dbReference>
<feature type="compositionally biased region" description="Polar residues" evidence="1">
    <location>
        <begin position="1"/>
        <end position="16"/>
    </location>
</feature>
<evidence type="ECO:0000256" key="1">
    <source>
        <dbReference type="SAM" id="MobiDB-lite"/>
    </source>
</evidence>
<protein>
    <submittedName>
        <fullName evidence="2">Uncharacterized protein</fullName>
    </submittedName>
</protein>
<comment type="caution">
    <text evidence="2">The sequence shown here is derived from an EMBL/GenBank/DDBJ whole genome shotgun (WGS) entry which is preliminary data.</text>
</comment>
<evidence type="ECO:0000313" key="2">
    <source>
        <dbReference type="EMBL" id="KAL2044956.1"/>
    </source>
</evidence>
<proteinExistence type="predicted"/>
<accession>A0ABR4AJH0</accession>
<dbReference type="Proteomes" id="UP001590950">
    <property type="component" value="Unassembled WGS sequence"/>
</dbReference>
<name>A0ABR4AJH0_9LECA</name>
<organism evidence="2 3">
    <name type="scientific">Stereocaulon virgatum</name>
    <dbReference type="NCBI Taxonomy" id="373712"/>
    <lineage>
        <taxon>Eukaryota</taxon>
        <taxon>Fungi</taxon>
        <taxon>Dikarya</taxon>
        <taxon>Ascomycota</taxon>
        <taxon>Pezizomycotina</taxon>
        <taxon>Lecanoromycetes</taxon>
        <taxon>OSLEUM clade</taxon>
        <taxon>Lecanoromycetidae</taxon>
        <taxon>Lecanorales</taxon>
        <taxon>Lecanorineae</taxon>
        <taxon>Stereocaulaceae</taxon>
        <taxon>Stereocaulon</taxon>
    </lineage>
</organism>
<reference evidence="2 3" key="1">
    <citation type="submission" date="2024-09" db="EMBL/GenBank/DDBJ databases">
        <title>Rethinking Asexuality: The Enigmatic Case of Functional Sexual Genes in Lepraria (Stereocaulaceae).</title>
        <authorList>
            <person name="Doellman M."/>
            <person name="Sun Y."/>
            <person name="Barcenas-Pena A."/>
            <person name="Lumbsch H.T."/>
            <person name="Grewe F."/>
        </authorList>
    </citation>
    <scope>NUCLEOTIDE SEQUENCE [LARGE SCALE GENOMIC DNA]</scope>
    <source>
        <strain evidence="2 3">Mercado 3170</strain>
    </source>
</reference>
<feature type="compositionally biased region" description="Polar residues" evidence="1">
    <location>
        <begin position="62"/>
        <end position="73"/>
    </location>
</feature>
<evidence type="ECO:0000313" key="3">
    <source>
        <dbReference type="Proteomes" id="UP001590950"/>
    </source>
</evidence>
<feature type="region of interest" description="Disordered" evidence="1">
    <location>
        <begin position="1"/>
        <end position="73"/>
    </location>
</feature>
<sequence>MASTDSTIPDTSTGDSTGALGGQSFTEKAKSAVKGNISTVSDVKSEDSATKGAGDVSKAGKESSSGMEQNTLI</sequence>
<gene>
    <name evidence="2" type="ORF">N7G274_002731</name>
</gene>
<keyword evidence="3" id="KW-1185">Reference proteome</keyword>